<evidence type="ECO:0000256" key="2">
    <source>
        <dbReference type="SAM" id="SignalP"/>
    </source>
</evidence>
<accession>A0A7R9BM79</accession>
<evidence type="ECO:0000313" key="3">
    <source>
        <dbReference type="EMBL" id="CAD7277034.1"/>
    </source>
</evidence>
<dbReference type="Proteomes" id="UP000678499">
    <property type="component" value="Unassembled WGS sequence"/>
</dbReference>
<keyword evidence="2" id="KW-0732">Signal</keyword>
<dbReference type="PANTHER" id="PTHR21177">
    <property type="entry name" value="IP06524P-RELATED"/>
    <property type="match status" value="1"/>
</dbReference>
<feature type="region of interest" description="Disordered" evidence="1">
    <location>
        <begin position="121"/>
        <end position="151"/>
    </location>
</feature>
<reference evidence="3" key="1">
    <citation type="submission" date="2020-11" db="EMBL/GenBank/DDBJ databases">
        <authorList>
            <person name="Tran Van P."/>
        </authorList>
    </citation>
    <scope>NUCLEOTIDE SEQUENCE</scope>
</reference>
<dbReference type="EMBL" id="CAJPEX010000776">
    <property type="protein sequence ID" value="CAG0917186.1"/>
    <property type="molecule type" value="Genomic_DNA"/>
</dbReference>
<organism evidence="3">
    <name type="scientific">Notodromas monacha</name>
    <dbReference type="NCBI Taxonomy" id="399045"/>
    <lineage>
        <taxon>Eukaryota</taxon>
        <taxon>Metazoa</taxon>
        <taxon>Ecdysozoa</taxon>
        <taxon>Arthropoda</taxon>
        <taxon>Crustacea</taxon>
        <taxon>Oligostraca</taxon>
        <taxon>Ostracoda</taxon>
        <taxon>Podocopa</taxon>
        <taxon>Podocopida</taxon>
        <taxon>Cypridocopina</taxon>
        <taxon>Cypridoidea</taxon>
        <taxon>Cyprididae</taxon>
        <taxon>Notodromas</taxon>
    </lineage>
</organism>
<evidence type="ECO:0000256" key="1">
    <source>
        <dbReference type="SAM" id="MobiDB-lite"/>
    </source>
</evidence>
<dbReference type="AlphaFoldDB" id="A0A7R9BM79"/>
<feature type="region of interest" description="Disordered" evidence="1">
    <location>
        <begin position="300"/>
        <end position="329"/>
    </location>
</feature>
<name>A0A7R9BM79_9CRUS</name>
<dbReference type="EMBL" id="OA882813">
    <property type="protein sequence ID" value="CAD7277034.1"/>
    <property type="molecule type" value="Genomic_DNA"/>
</dbReference>
<evidence type="ECO:0000313" key="4">
    <source>
        <dbReference type="Proteomes" id="UP000678499"/>
    </source>
</evidence>
<feature type="chain" id="PRO_5036210101" evidence="2">
    <location>
        <begin position="24"/>
        <end position="585"/>
    </location>
</feature>
<proteinExistence type="predicted"/>
<gene>
    <name evidence="3" type="ORF">NMOB1V02_LOCUS4776</name>
</gene>
<keyword evidence="4" id="KW-1185">Reference proteome</keyword>
<feature type="signal peptide" evidence="2">
    <location>
        <begin position="1"/>
        <end position="23"/>
    </location>
</feature>
<sequence length="585" mass="64715">MKWSPRIFAQFLLGVSVLTTTAGHGVNEGAFHGDEFRNFLVSGSRTVLNGLRDHFNRGVKFPEERFRQTIAEVNTFISGVEQYVSRETSKPGLNFLPSGYSQETPALEELPDSGKKIIFPTQGQSELQPEELEVRGPQIQTEKSIDEPAGKERCDDSKGFFRHDVDGECRELLSWDACPLGYWLVRKKATLTVTCEPHPCGDTSKIFLGPTGECISSENVTMAAMTVCSETQRPLITEKGAVECFCRDGFFSVPSTTTTTSASPPCFQLHTRGPCKDDEVLVMTTSPAVSPTLGAIATTLSAPLSSSRRRKDNPGSADREPNAEPGVPACRRNLCPQAERLAVSEQHGYCFQLGKQEPCKRGHIFDLHPETHKPTCVQSNEDGLGLPNSAIFQNKEVMCQPASVRSYYKQCVKDEPNSSELRETLYTSCSTHGHWKVLDPISKRVVCREVPCSLTNEFLTTSGACENETRFLSSCKSERNSTSVKLALTTHGTVECECGSGHVFWPLDGNCYQVLASNTCTPTRKRIGHPVYRIAVNRVKNKDNHFRQRTPAPEAFGALGEEYYISRATSESLWVYLTVEIILAS</sequence>
<protein>
    <submittedName>
        <fullName evidence="3">Uncharacterized protein</fullName>
    </submittedName>
</protein>